<dbReference type="PATRIC" id="fig|1678841.3.peg.407"/>
<feature type="transmembrane region" description="Helical" evidence="7">
    <location>
        <begin position="349"/>
        <end position="372"/>
    </location>
</feature>
<dbReference type="RefSeq" id="WP_062037598.1">
    <property type="nucleotide sequence ID" value="NZ_DF968182.1"/>
</dbReference>
<dbReference type="AlphaFoldDB" id="A0A0S7BXE5"/>
<evidence type="ECO:0000256" key="6">
    <source>
        <dbReference type="ARBA" id="ARBA00038076"/>
    </source>
</evidence>
<name>A0A0S7BXE5_9BACT</name>
<dbReference type="OrthoDB" id="976557at2"/>
<proteinExistence type="inferred from homology"/>
<gene>
    <name evidence="9" type="ORF">TBC1_11354</name>
</gene>
<keyword evidence="2" id="KW-1003">Cell membrane</keyword>
<dbReference type="STRING" id="1678841.TBC1_11354"/>
<dbReference type="EMBL" id="DF968182">
    <property type="protein sequence ID" value="GAP42225.1"/>
    <property type="molecule type" value="Genomic_DNA"/>
</dbReference>
<dbReference type="Proteomes" id="UP000053091">
    <property type="component" value="Unassembled WGS sequence"/>
</dbReference>
<dbReference type="PANTHER" id="PTHR30572:SF4">
    <property type="entry name" value="ABC TRANSPORTER PERMEASE YTRF"/>
    <property type="match status" value="1"/>
</dbReference>
<keyword evidence="10" id="KW-1185">Reference proteome</keyword>
<dbReference type="PANTHER" id="PTHR30572">
    <property type="entry name" value="MEMBRANE COMPONENT OF TRANSPORTER-RELATED"/>
    <property type="match status" value="1"/>
</dbReference>
<feature type="transmembrane region" description="Helical" evidence="7">
    <location>
        <begin position="12"/>
        <end position="36"/>
    </location>
</feature>
<accession>A0A0S7BXE5</accession>
<evidence type="ECO:0000313" key="10">
    <source>
        <dbReference type="Proteomes" id="UP000053091"/>
    </source>
</evidence>
<feature type="domain" description="ABC3 transporter permease C-terminal" evidence="8">
    <location>
        <begin position="253"/>
        <end position="382"/>
    </location>
</feature>
<keyword evidence="3 7" id="KW-0812">Transmembrane</keyword>
<protein>
    <submittedName>
        <fullName evidence="9">ABC-type transport system</fullName>
    </submittedName>
</protein>
<dbReference type="InterPro" id="IPR050250">
    <property type="entry name" value="Macrolide_Exporter_MacB"/>
</dbReference>
<evidence type="ECO:0000256" key="7">
    <source>
        <dbReference type="SAM" id="Phobius"/>
    </source>
</evidence>
<feature type="transmembrane region" description="Helical" evidence="7">
    <location>
        <begin position="253"/>
        <end position="275"/>
    </location>
</feature>
<dbReference type="GO" id="GO:0022857">
    <property type="term" value="F:transmembrane transporter activity"/>
    <property type="evidence" value="ECO:0007669"/>
    <property type="project" value="TreeGrafter"/>
</dbReference>
<evidence type="ECO:0000259" key="8">
    <source>
        <dbReference type="Pfam" id="PF02687"/>
    </source>
</evidence>
<keyword evidence="5 7" id="KW-0472">Membrane</keyword>
<keyword evidence="4 7" id="KW-1133">Transmembrane helix</keyword>
<evidence type="ECO:0000256" key="5">
    <source>
        <dbReference type="ARBA" id="ARBA00023136"/>
    </source>
</evidence>
<sequence length="391" mass="43242">MKLAIKLAYRNLIGAGLRTWLNVIVLSFSFVVIIWLKGVMTGWDHQAKTDMTNWEIGGGQYWHEAYDPYDPFTLTESHAPLPVEFLPEITAGEMEPVLITQGSIFPEGRMMQVIVRGINPEQSIFQLPTRVLDSATDAIPAIIGSMMAKTSRLKTGDYVTLRWRDANGTFDATDILICGIFTASVPAIDAGQVYIALDKLQEMMLLPGEATMVTFRSSDVPRQEAAGWVLKTREQLTRQVDEMIKTKSAAQSILYGILLLLAMLAIFDTQVLSIFRRQKEIGTYIALGYTRQQVVGLFTVEGSMHAVLAAFVAAAYGLPFLAWQAKAGWTMPVDTSEFGMAIAQTLYPVYSLGLVITTIVIVTITTTIVSYLPSRKIAKMNPTDALRGKLQ</sequence>
<evidence type="ECO:0000256" key="2">
    <source>
        <dbReference type="ARBA" id="ARBA00022475"/>
    </source>
</evidence>
<reference evidence="9" key="1">
    <citation type="journal article" date="2015" name="Genome Announc.">
        <title>Draft Genome Sequence of Bacteroidales Strain TBC1, a Novel Isolate from a Methanogenic Wastewater Treatment System.</title>
        <authorList>
            <person name="Tourlousse D.M."/>
            <person name="Matsuura N."/>
            <person name="Sun L."/>
            <person name="Toyonaga M."/>
            <person name="Kuroda K."/>
            <person name="Ohashi A."/>
            <person name="Cruz R."/>
            <person name="Yamaguchi T."/>
            <person name="Sekiguchi Y."/>
        </authorList>
    </citation>
    <scope>NUCLEOTIDE SEQUENCE [LARGE SCALE GENOMIC DNA]</scope>
    <source>
        <strain evidence="9">TBC1</strain>
    </source>
</reference>
<comment type="similarity">
    <text evidence="6">Belongs to the ABC-4 integral membrane protein family.</text>
</comment>
<evidence type="ECO:0000313" key="9">
    <source>
        <dbReference type="EMBL" id="GAP42225.1"/>
    </source>
</evidence>
<feature type="transmembrane region" description="Helical" evidence="7">
    <location>
        <begin position="295"/>
        <end position="318"/>
    </location>
</feature>
<dbReference type="Pfam" id="PF02687">
    <property type="entry name" value="FtsX"/>
    <property type="match status" value="1"/>
</dbReference>
<evidence type="ECO:0000256" key="4">
    <source>
        <dbReference type="ARBA" id="ARBA00022989"/>
    </source>
</evidence>
<dbReference type="GO" id="GO:0005886">
    <property type="term" value="C:plasma membrane"/>
    <property type="evidence" value="ECO:0007669"/>
    <property type="project" value="UniProtKB-SubCell"/>
</dbReference>
<dbReference type="InterPro" id="IPR003838">
    <property type="entry name" value="ABC3_permease_C"/>
</dbReference>
<evidence type="ECO:0000256" key="3">
    <source>
        <dbReference type="ARBA" id="ARBA00022692"/>
    </source>
</evidence>
<evidence type="ECO:0000256" key="1">
    <source>
        <dbReference type="ARBA" id="ARBA00004651"/>
    </source>
</evidence>
<comment type="subcellular location">
    <subcellularLocation>
        <location evidence="1">Cell membrane</location>
        <topology evidence="1">Multi-pass membrane protein</topology>
    </subcellularLocation>
</comment>
<organism evidence="9">
    <name type="scientific">Lentimicrobium saccharophilum</name>
    <dbReference type="NCBI Taxonomy" id="1678841"/>
    <lineage>
        <taxon>Bacteria</taxon>
        <taxon>Pseudomonadati</taxon>
        <taxon>Bacteroidota</taxon>
        <taxon>Bacteroidia</taxon>
        <taxon>Bacteroidales</taxon>
        <taxon>Lentimicrobiaceae</taxon>
        <taxon>Lentimicrobium</taxon>
    </lineage>
</organism>